<keyword evidence="3" id="KW-1185">Reference proteome</keyword>
<feature type="compositionally biased region" description="Low complexity" evidence="1">
    <location>
        <begin position="166"/>
        <end position="178"/>
    </location>
</feature>
<comment type="caution">
    <text evidence="2">The sequence shown here is derived from an EMBL/GenBank/DDBJ whole genome shotgun (WGS) entry which is preliminary data.</text>
</comment>
<reference evidence="2" key="1">
    <citation type="submission" date="2017-08" db="EMBL/GenBank/DDBJ databases">
        <authorList>
            <person name="Polle J.E."/>
            <person name="Barry K."/>
            <person name="Cushman J."/>
            <person name="Schmutz J."/>
            <person name="Tran D."/>
            <person name="Hathwaick L.T."/>
            <person name="Yim W.C."/>
            <person name="Jenkins J."/>
            <person name="Mckie-Krisberg Z.M."/>
            <person name="Prochnik S."/>
            <person name="Lindquist E."/>
            <person name="Dockter R.B."/>
            <person name="Adam C."/>
            <person name="Molina H."/>
            <person name="Bunkerborg J."/>
            <person name="Jin E."/>
            <person name="Buchheim M."/>
            <person name="Magnuson J."/>
        </authorList>
    </citation>
    <scope>NUCLEOTIDE SEQUENCE</scope>
    <source>
        <strain evidence="2">CCAP 19/18</strain>
    </source>
</reference>
<dbReference type="Proteomes" id="UP000815325">
    <property type="component" value="Unassembled WGS sequence"/>
</dbReference>
<feature type="compositionally biased region" description="Basic and acidic residues" evidence="1">
    <location>
        <begin position="451"/>
        <end position="464"/>
    </location>
</feature>
<sequence length="633" mass="66788">MSSGQNGGRCQSASRLRPSYLRSSLRPLDPIGLPPSPYPAYIPGDGVEYTPSPRVPEVAQISKPWAQPESKFARAFRTPYGVVEQWQLQQIREEKDIALARVGYLEFVIMKLERQLAELARKEPKPQPYPKRMKNRRTQTHAPQGAHHAVGACKQTWTDTPSGFTPSASESSSQIESPNPIPHIPPEDKVLQSVETQTVQQGMETCETQTSSGIISTSDSPTQTDGPILICPEDKDTQTGGGWQVPVETQTEGIISTSDSPAQTDGPILICPEDKDMQTGGGWQVPVETQTEGITSASDIPAQTDEPDPLCPEDKDTQTGGDWQVHVQIQTEDKGMKSCRTQTTGTASTSDCLTQTDGPAPPENKDTQIGEGLGWPTTTETQTETRMKSHKTQTPPPPPPEPFFYFGTPALPLSYAIKPNGDGGDPAGGWSAGEAGAYGSGGGGGGGGGGRGREWGERKGAERARRSRGAGKSRKTRNAREAGGGEAAGGAEKGGGAGRSKNTGDAQGARGEEDAVGGAERAERAGKSKSTGGVQEARKKEEVAGEAGKAGRAEKSRKTRSAQEAGGGEVAGRAERAGVARGGGKKGGGGQVAGTVFELSKSHGHSIRRANLEGVHMASLIHKDKRDPARHMN</sequence>
<protein>
    <submittedName>
        <fullName evidence="2">Uncharacterized protein</fullName>
    </submittedName>
</protein>
<evidence type="ECO:0000313" key="3">
    <source>
        <dbReference type="Proteomes" id="UP000815325"/>
    </source>
</evidence>
<proteinExistence type="predicted"/>
<feature type="compositionally biased region" description="Polar residues" evidence="1">
    <location>
        <begin position="339"/>
        <end position="357"/>
    </location>
</feature>
<feature type="region of interest" description="Disordered" evidence="1">
    <location>
        <begin position="334"/>
        <end position="591"/>
    </location>
</feature>
<feature type="compositionally biased region" description="Gly residues" evidence="1">
    <location>
        <begin position="482"/>
        <end position="498"/>
    </location>
</feature>
<dbReference type="EMBL" id="MU069436">
    <property type="protein sequence ID" value="KAF5843925.1"/>
    <property type="molecule type" value="Genomic_DNA"/>
</dbReference>
<accession>A0ABQ7HAP3</accession>
<name>A0ABQ7HAP3_DUNSA</name>
<feature type="compositionally biased region" description="Polar residues" evidence="1">
    <location>
        <begin position="193"/>
        <end position="225"/>
    </location>
</feature>
<evidence type="ECO:0000256" key="1">
    <source>
        <dbReference type="SAM" id="MobiDB-lite"/>
    </source>
</evidence>
<gene>
    <name evidence="2" type="ORF">DUNSADRAFT_47</name>
</gene>
<evidence type="ECO:0000313" key="2">
    <source>
        <dbReference type="EMBL" id="KAF5843925.1"/>
    </source>
</evidence>
<feature type="region of interest" description="Disordered" evidence="1">
    <location>
        <begin position="121"/>
        <end position="228"/>
    </location>
</feature>
<feature type="compositionally biased region" description="Polar residues" evidence="1">
    <location>
        <begin position="155"/>
        <end position="165"/>
    </location>
</feature>
<feature type="compositionally biased region" description="Gly residues" evidence="1">
    <location>
        <begin position="421"/>
        <end position="450"/>
    </location>
</feature>
<feature type="compositionally biased region" description="Basic and acidic residues" evidence="1">
    <location>
        <begin position="536"/>
        <end position="556"/>
    </location>
</feature>
<feature type="compositionally biased region" description="Basic residues" evidence="1">
    <location>
        <begin position="465"/>
        <end position="477"/>
    </location>
</feature>
<feature type="compositionally biased region" description="Gly residues" evidence="1">
    <location>
        <begin position="580"/>
        <end position="591"/>
    </location>
</feature>
<organism evidence="2 3">
    <name type="scientific">Dunaliella salina</name>
    <name type="common">Green alga</name>
    <name type="synonym">Protococcus salinus</name>
    <dbReference type="NCBI Taxonomy" id="3046"/>
    <lineage>
        <taxon>Eukaryota</taxon>
        <taxon>Viridiplantae</taxon>
        <taxon>Chlorophyta</taxon>
        <taxon>core chlorophytes</taxon>
        <taxon>Chlorophyceae</taxon>
        <taxon>CS clade</taxon>
        <taxon>Chlamydomonadales</taxon>
        <taxon>Dunaliellaceae</taxon>
        <taxon>Dunaliella</taxon>
    </lineage>
</organism>